<keyword evidence="2" id="KW-0804">Transcription</keyword>
<reference evidence="7" key="2">
    <citation type="submission" date="2021-10" db="EMBL/GenBank/DDBJ databases">
        <title>Phylogenomics reveals ancestral predisposition of the termite-cultivated fungus Termitomyces towards a domesticated lifestyle.</title>
        <authorList>
            <person name="Auxier B."/>
            <person name="Grum-Grzhimaylo A."/>
            <person name="Cardenas M.E."/>
            <person name="Lodge J.D."/>
            <person name="Laessoe T."/>
            <person name="Pedersen O."/>
            <person name="Smith M.E."/>
            <person name="Kuyper T.W."/>
            <person name="Franco-Molano E.A."/>
            <person name="Baroni T.J."/>
            <person name="Aanen D.K."/>
        </authorList>
    </citation>
    <scope>NUCLEOTIDE SEQUENCE</scope>
    <source>
        <strain evidence="7">D49</strain>
    </source>
</reference>
<reference evidence="7" key="1">
    <citation type="submission" date="2021-02" db="EMBL/GenBank/DDBJ databases">
        <authorList>
            <person name="Nieuwenhuis M."/>
            <person name="Van De Peppel L.J.J."/>
        </authorList>
    </citation>
    <scope>NUCLEOTIDE SEQUENCE</scope>
    <source>
        <strain evidence="7">D49</strain>
    </source>
</reference>
<dbReference type="GO" id="GO:0032044">
    <property type="term" value="C:DSIF complex"/>
    <property type="evidence" value="ECO:0007669"/>
    <property type="project" value="TreeGrafter"/>
</dbReference>
<gene>
    <name evidence="7" type="ORF">H0H81_001444</name>
</gene>
<dbReference type="Gene3D" id="2.30.30.30">
    <property type="match status" value="1"/>
</dbReference>
<dbReference type="GO" id="GO:0003729">
    <property type="term" value="F:mRNA binding"/>
    <property type="evidence" value="ECO:0007669"/>
    <property type="project" value="TreeGrafter"/>
</dbReference>
<dbReference type="GO" id="GO:0032784">
    <property type="term" value="P:regulation of DNA-templated transcription elongation"/>
    <property type="evidence" value="ECO:0007669"/>
    <property type="project" value="InterPro"/>
</dbReference>
<comment type="caution">
    <text evidence="7">The sequence shown here is derived from an EMBL/GenBank/DDBJ whole genome shotgun (WGS) entry which is preliminary data.</text>
</comment>
<dbReference type="PANTHER" id="PTHR11125:SF7">
    <property type="entry name" value="TRANSCRIPTION ELONGATION FACTOR SPT5"/>
    <property type="match status" value="1"/>
</dbReference>
<dbReference type="AlphaFoldDB" id="A0A9P7FPI7"/>
<dbReference type="PANTHER" id="PTHR11125">
    <property type="entry name" value="SUPPRESSOR OF TY 5"/>
    <property type="match status" value="1"/>
</dbReference>
<dbReference type="Gene3D" id="3.30.70.940">
    <property type="entry name" value="NusG, N-terminal domain"/>
    <property type="match status" value="1"/>
</dbReference>
<comment type="similarity">
    <text evidence="1">Belongs to the SPT5 family.</text>
</comment>
<dbReference type="GO" id="GO:0006412">
    <property type="term" value="P:translation"/>
    <property type="evidence" value="ECO:0007669"/>
    <property type="project" value="InterPro"/>
</dbReference>
<dbReference type="OrthoDB" id="3048815at2759"/>
<evidence type="ECO:0000256" key="3">
    <source>
        <dbReference type="ARBA" id="ARBA00024691"/>
    </source>
</evidence>
<dbReference type="GO" id="GO:0006368">
    <property type="term" value="P:transcription elongation by RNA polymerase II"/>
    <property type="evidence" value="ECO:0007669"/>
    <property type="project" value="TreeGrafter"/>
</dbReference>
<evidence type="ECO:0000313" key="7">
    <source>
        <dbReference type="EMBL" id="KAG5634594.1"/>
    </source>
</evidence>
<dbReference type="InterPro" id="IPR039659">
    <property type="entry name" value="SPT5"/>
</dbReference>
<dbReference type="PROSITE" id="PS01108">
    <property type="entry name" value="RIBOSOMAL_L24"/>
    <property type="match status" value="1"/>
</dbReference>
<name>A0A9P7FPI7_9AGAR</name>
<organism evidence="7 8">
    <name type="scientific">Sphagnurus paluster</name>
    <dbReference type="NCBI Taxonomy" id="117069"/>
    <lineage>
        <taxon>Eukaryota</taxon>
        <taxon>Fungi</taxon>
        <taxon>Dikarya</taxon>
        <taxon>Basidiomycota</taxon>
        <taxon>Agaricomycotina</taxon>
        <taxon>Agaricomycetes</taxon>
        <taxon>Agaricomycetidae</taxon>
        <taxon>Agaricales</taxon>
        <taxon>Tricholomatineae</taxon>
        <taxon>Lyophyllaceae</taxon>
        <taxon>Sphagnurus</taxon>
    </lineage>
</organism>
<accession>A0A9P7FPI7</accession>
<dbReference type="InterPro" id="IPR036735">
    <property type="entry name" value="NGN_dom_sf"/>
</dbReference>
<comment type="function">
    <text evidence="3">The SPT4-SPT5 complex mediates both activation and inhibition of transcription elongation, and plays a role in pre-mRNA processing. This complex seems to be important for the stability of the RNA polymerase II elongation machinery on the chromatin template but not for the inherent ability of this machinery to translocate down the gene.</text>
</comment>
<dbReference type="InterPro" id="IPR008991">
    <property type="entry name" value="Translation_prot_SH3-like_sf"/>
</dbReference>
<dbReference type="Proteomes" id="UP000717328">
    <property type="component" value="Unassembled WGS sequence"/>
</dbReference>
<dbReference type="InterPro" id="IPR005825">
    <property type="entry name" value="Ribosomal_uL24_CS"/>
</dbReference>
<dbReference type="GO" id="GO:0003735">
    <property type="term" value="F:structural constituent of ribosome"/>
    <property type="evidence" value="ECO:0007669"/>
    <property type="project" value="InterPro"/>
</dbReference>
<feature type="domain" description="KOW" evidence="6">
    <location>
        <begin position="314"/>
        <end position="341"/>
    </location>
</feature>
<dbReference type="InterPro" id="IPR005100">
    <property type="entry name" value="NGN-domain"/>
</dbReference>
<evidence type="ECO:0000313" key="8">
    <source>
        <dbReference type="Proteomes" id="UP000717328"/>
    </source>
</evidence>
<dbReference type="SUPFAM" id="SSF50104">
    <property type="entry name" value="Translation proteins SH3-like domain"/>
    <property type="match status" value="1"/>
</dbReference>
<dbReference type="SMART" id="SM00739">
    <property type="entry name" value="KOW"/>
    <property type="match status" value="2"/>
</dbReference>
<keyword evidence="8" id="KW-1185">Reference proteome</keyword>
<dbReference type="GO" id="GO:0006357">
    <property type="term" value="P:regulation of transcription by RNA polymerase II"/>
    <property type="evidence" value="ECO:0007669"/>
    <property type="project" value="InterPro"/>
</dbReference>
<evidence type="ECO:0000256" key="2">
    <source>
        <dbReference type="ARBA" id="ARBA00023163"/>
    </source>
</evidence>
<sequence>MCLHYSLIRLVLSIPGDFLQDSEESEPTSLDRGASRHLLRLEHERAHTEQDWDALLERALERSGADSLAIYKTLNDKNPDEHDLQPLKMWRVAVKPGHEEEAAFRIFNKILWAGADRSTITSATGSASRPGWVSIESPSLAEVQAVCADMFNIFPTQIYAIDPEDARRWHREPRLYTPTPQSWIRLRQKPYHGDLAYVRDFDERLWEVSVFVVPRITYQELGQGKRPRSTQPPAALFDEHEARKRWGDDAVERRNQTCAFHQNLFEDGYLCLETKEFFAEEGVPTRTEILRFEACSVIPREFLEKSLQVAAMRCVKLGDRVKVISGELKGALGVIQGMANGEADIELEDVRICATIPLDALSKDLRIGDDVAVISGPHVGLRGWIVWVEAEMLKIYVSKLAKEFDLMSHQVLWSERAHGAEGGRVGVERRTRFAADPLKKYLGRNVLVVNKGTRWKGYQGILKSSLEGDKVQVELHATMKREAIPLKNIKFIMAPKPGVQGVSLSDLPSSATTLPAYLMNSTPVNAPVVPATPLAGPSHTVSSPAWDPSSRTPNLRSNFPYNPWMDHDLLQGKRIKVIFADTKARGTDLGWRNGEYENRQALWVGTSGSDAVLLEGMTRIVVPERYVRPAGPTVKGQHVVAIKEGLISGQEWYILEFKEDYCTVRRREDRGQSKRIRRELETSSLAVIA</sequence>
<dbReference type="GO" id="GO:0005840">
    <property type="term" value="C:ribosome"/>
    <property type="evidence" value="ECO:0007669"/>
    <property type="project" value="InterPro"/>
</dbReference>
<evidence type="ECO:0000256" key="1">
    <source>
        <dbReference type="ARBA" id="ARBA00006956"/>
    </source>
</evidence>
<dbReference type="InterPro" id="IPR014722">
    <property type="entry name" value="Rib_uL2_dom2"/>
</dbReference>
<protein>
    <recommendedName>
        <fullName evidence="4">Chromatin elongation factor SPT5</fullName>
    </recommendedName>
    <alternativeName>
        <fullName evidence="5">Chromatin elongation factor spt5</fullName>
    </alternativeName>
</protein>
<evidence type="ECO:0000256" key="5">
    <source>
        <dbReference type="ARBA" id="ARBA00031006"/>
    </source>
</evidence>
<dbReference type="EMBL" id="JABCKI010006346">
    <property type="protein sequence ID" value="KAG5634594.1"/>
    <property type="molecule type" value="Genomic_DNA"/>
</dbReference>
<dbReference type="InterPro" id="IPR005824">
    <property type="entry name" value="KOW"/>
</dbReference>
<feature type="domain" description="KOW" evidence="6">
    <location>
        <begin position="364"/>
        <end position="391"/>
    </location>
</feature>
<proteinExistence type="inferred from homology"/>
<dbReference type="Pfam" id="PF03439">
    <property type="entry name" value="Spt5-NGN"/>
    <property type="match status" value="1"/>
</dbReference>
<evidence type="ECO:0000256" key="4">
    <source>
        <dbReference type="ARBA" id="ARBA00029865"/>
    </source>
</evidence>
<evidence type="ECO:0000259" key="6">
    <source>
        <dbReference type="SMART" id="SM00739"/>
    </source>
</evidence>